<gene>
    <name evidence="1" type="ORF">SDC9_203080</name>
</gene>
<name>A0A645IVF7_9ZZZZ</name>
<evidence type="ECO:0008006" key="2">
    <source>
        <dbReference type="Google" id="ProtNLM"/>
    </source>
</evidence>
<accession>A0A645IVF7</accession>
<dbReference type="EMBL" id="VSSQ01124593">
    <property type="protein sequence ID" value="MPN55398.1"/>
    <property type="molecule type" value="Genomic_DNA"/>
</dbReference>
<comment type="caution">
    <text evidence="1">The sequence shown here is derived from an EMBL/GenBank/DDBJ whole genome shotgun (WGS) entry which is preliminary data.</text>
</comment>
<dbReference type="Gene3D" id="3.40.50.1820">
    <property type="entry name" value="alpha/beta hydrolase"/>
    <property type="match status" value="1"/>
</dbReference>
<sequence>MPVLLSGEYSIRDLYGLVRGYKYVLTEMWDAVGSTNFPETCTKFAVPYFVFDGVLDQNTPASLVQGWFDSIEAPQKELIWFEQSGHNPMGDEPEHFKALLIDRLSAIAKREKNV</sequence>
<organism evidence="1">
    <name type="scientific">bioreactor metagenome</name>
    <dbReference type="NCBI Taxonomy" id="1076179"/>
    <lineage>
        <taxon>unclassified sequences</taxon>
        <taxon>metagenomes</taxon>
        <taxon>ecological metagenomes</taxon>
    </lineage>
</organism>
<dbReference type="InterPro" id="IPR029058">
    <property type="entry name" value="AB_hydrolase_fold"/>
</dbReference>
<proteinExistence type="predicted"/>
<reference evidence="1" key="1">
    <citation type="submission" date="2019-08" db="EMBL/GenBank/DDBJ databases">
        <authorList>
            <person name="Kucharzyk K."/>
            <person name="Murdoch R.W."/>
            <person name="Higgins S."/>
            <person name="Loffler F."/>
        </authorList>
    </citation>
    <scope>NUCLEOTIDE SEQUENCE</scope>
</reference>
<dbReference type="AlphaFoldDB" id="A0A645IVF7"/>
<evidence type="ECO:0000313" key="1">
    <source>
        <dbReference type="EMBL" id="MPN55398.1"/>
    </source>
</evidence>
<dbReference type="SUPFAM" id="SSF53474">
    <property type="entry name" value="alpha/beta-Hydrolases"/>
    <property type="match status" value="1"/>
</dbReference>
<protein>
    <recommendedName>
        <fullName evidence="2">Alpha/beta hydrolase</fullName>
    </recommendedName>
</protein>